<dbReference type="AlphaFoldDB" id="A0A2B7Z4K0"/>
<organism evidence="2 3">
    <name type="scientific">Polytolypa hystricis (strain UAMH7299)</name>
    <dbReference type="NCBI Taxonomy" id="1447883"/>
    <lineage>
        <taxon>Eukaryota</taxon>
        <taxon>Fungi</taxon>
        <taxon>Dikarya</taxon>
        <taxon>Ascomycota</taxon>
        <taxon>Pezizomycotina</taxon>
        <taxon>Eurotiomycetes</taxon>
        <taxon>Eurotiomycetidae</taxon>
        <taxon>Onygenales</taxon>
        <taxon>Onygenales incertae sedis</taxon>
        <taxon>Polytolypa</taxon>
    </lineage>
</organism>
<keyword evidence="3" id="KW-1185">Reference proteome</keyword>
<dbReference type="InterPro" id="IPR011008">
    <property type="entry name" value="Dimeric_a/b-barrel"/>
</dbReference>
<dbReference type="OrthoDB" id="5519740at2759"/>
<accession>A0A2B7Z4K0</accession>
<gene>
    <name evidence="2" type="ORF">AJ80_00545</name>
</gene>
<dbReference type="SUPFAM" id="SSF54909">
    <property type="entry name" value="Dimeric alpha+beta barrel"/>
    <property type="match status" value="1"/>
</dbReference>
<dbReference type="Gene3D" id="3.30.70.1060">
    <property type="entry name" value="Dimeric alpha+beta barrel"/>
    <property type="match status" value="1"/>
</dbReference>
<dbReference type="Proteomes" id="UP000224634">
    <property type="component" value="Unassembled WGS sequence"/>
</dbReference>
<dbReference type="EMBL" id="PDNA01000004">
    <property type="protein sequence ID" value="PGH27757.1"/>
    <property type="molecule type" value="Genomic_DNA"/>
</dbReference>
<dbReference type="InterPro" id="IPR051807">
    <property type="entry name" value="Sec-metab_biosynth-assoc"/>
</dbReference>
<reference evidence="2 3" key="1">
    <citation type="submission" date="2017-10" db="EMBL/GenBank/DDBJ databases">
        <title>Comparative genomics in systemic dimorphic fungi from Ajellomycetaceae.</title>
        <authorList>
            <person name="Munoz J.F."/>
            <person name="Mcewen J.G."/>
            <person name="Clay O.K."/>
            <person name="Cuomo C.A."/>
        </authorList>
    </citation>
    <scope>NUCLEOTIDE SEQUENCE [LARGE SCALE GENOMIC DNA]</scope>
    <source>
        <strain evidence="2 3">UAMH7299</strain>
    </source>
</reference>
<sequence>MASAPAKCDWLILLPDQEGAMEKRLSVRPRHFDGMQPRVDSGAWKMGGATLDEPPAEGSPLKFNGSFIVAHAATKEEALEEIKKDVYATSGVWDLDNGDLANAGLMPVVVVFGGKITIFPLKVAFIKP</sequence>
<dbReference type="Pfam" id="PF03795">
    <property type="entry name" value="YCII"/>
    <property type="match status" value="1"/>
</dbReference>
<evidence type="ECO:0000259" key="1">
    <source>
        <dbReference type="Pfam" id="PF03795"/>
    </source>
</evidence>
<evidence type="ECO:0000313" key="2">
    <source>
        <dbReference type="EMBL" id="PGH27757.1"/>
    </source>
</evidence>
<feature type="domain" description="YCII-related" evidence="1">
    <location>
        <begin position="10"/>
        <end position="93"/>
    </location>
</feature>
<protein>
    <recommendedName>
        <fullName evidence="1">YCII-related domain-containing protein</fullName>
    </recommendedName>
</protein>
<dbReference type="PANTHER" id="PTHR33606">
    <property type="entry name" value="PROTEIN YCII"/>
    <property type="match status" value="1"/>
</dbReference>
<comment type="caution">
    <text evidence="2">The sequence shown here is derived from an EMBL/GenBank/DDBJ whole genome shotgun (WGS) entry which is preliminary data.</text>
</comment>
<name>A0A2B7Z4K0_POLH7</name>
<dbReference type="PANTHER" id="PTHR33606:SF3">
    <property type="entry name" value="PROTEIN YCII"/>
    <property type="match status" value="1"/>
</dbReference>
<proteinExistence type="predicted"/>
<dbReference type="InterPro" id="IPR005545">
    <property type="entry name" value="YCII"/>
</dbReference>
<evidence type="ECO:0000313" key="3">
    <source>
        <dbReference type="Proteomes" id="UP000224634"/>
    </source>
</evidence>